<proteinExistence type="predicted"/>
<evidence type="ECO:0000256" key="1">
    <source>
        <dbReference type="SAM" id="MobiDB-lite"/>
    </source>
</evidence>
<evidence type="ECO:0000313" key="3">
    <source>
        <dbReference type="Proteomes" id="UP000516407"/>
    </source>
</evidence>
<reference evidence="2 3" key="1">
    <citation type="submission" date="2020-05" db="EMBL/GenBank/DDBJ databases">
        <authorList>
            <person name="Bohanan V.A."/>
            <person name="Brazelton B.R."/>
            <person name="Coffey L.M."/>
            <person name="Donovan A.R."/>
            <person name="Gales A.C."/>
            <person name="Glasscock A.J."/>
            <person name="Grill M."/>
            <person name="Harper M.C."/>
            <person name="Hollowell C.E."/>
            <person name="Liu T.Y."/>
            <person name="Mansour C."/>
            <person name="McDowell A.D."/>
            <person name="Miller T.E."/>
            <person name="Nash A.G."/>
            <person name="Seo J."/>
            <person name="Sherman Z.A."/>
            <person name="Albert R.M."/>
            <person name="Ayala A."/>
            <person name="Monti D.L."/>
            <person name="Garlena R.A."/>
            <person name="Russell D.A."/>
            <person name="Pope W.H."/>
            <person name="Jacobs-Sera D."/>
            <person name="Hatfull G.F."/>
        </authorList>
    </citation>
    <scope>NUCLEOTIDE SEQUENCE [LARGE SCALE GENOMIC DNA]</scope>
</reference>
<gene>
    <name evidence="2" type="primary">10</name>
    <name evidence="2" type="ORF">SEA_BUMBLE_10</name>
</gene>
<feature type="region of interest" description="Disordered" evidence="1">
    <location>
        <begin position="147"/>
        <end position="167"/>
    </location>
</feature>
<sequence length="167" mass="17557">MPYTPEWGVNVEAVSALAPHVTIHDTSSPEAPADPVYSSPSVRRITRGQVEGWISSVSARVSGRLWRLPELPEDHPARPGILVAAQDVVANGAAAYLVDAAFPAKAAPNENTSYGAVLWARYNDGLAELEGRIGIVLDALRPGGAVSGPAAASSESPPPLFPDSIRW</sequence>
<organism evidence="2 3">
    <name type="scientific">Arthrobacter phage Bumble</name>
    <dbReference type="NCBI Taxonomy" id="2743904"/>
    <lineage>
        <taxon>Viruses</taxon>
        <taxon>Duplodnaviria</taxon>
        <taxon>Heunggongvirae</taxon>
        <taxon>Uroviricota</taxon>
        <taxon>Caudoviricetes</taxon>
        <taxon>Berryhillviridae</taxon>
        <taxon>Altadenavirus</taxon>
        <taxon>Altadenavirus bumble</taxon>
    </lineage>
</organism>
<protein>
    <submittedName>
        <fullName evidence="2">Uncharacterized protein</fullName>
    </submittedName>
</protein>
<dbReference type="Proteomes" id="UP000516407">
    <property type="component" value="Segment"/>
</dbReference>
<keyword evidence="3" id="KW-1185">Reference proteome</keyword>
<accession>A0A7G3VA86</accession>
<name>A0A7G3VA86_9CAUD</name>
<evidence type="ECO:0000313" key="2">
    <source>
        <dbReference type="EMBL" id="QKY79776.1"/>
    </source>
</evidence>
<dbReference type="EMBL" id="MT498055">
    <property type="protein sequence ID" value="QKY79776.1"/>
    <property type="molecule type" value="Genomic_DNA"/>
</dbReference>